<dbReference type="EMBL" id="KY494864">
    <property type="protein sequence ID" value="ARD70361.1"/>
    <property type="molecule type" value="Genomic_DNA"/>
</dbReference>
<dbReference type="AlphaFoldDB" id="A0A1V0M686"/>
<organism evidence="1">
    <name type="scientific">Pseudomonas aeruginosa</name>
    <dbReference type="NCBI Taxonomy" id="287"/>
    <lineage>
        <taxon>Bacteria</taxon>
        <taxon>Pseudomonadati</taxon>
        <taxon>Pseudomonadota</taxon>
        <taxon>Gammaproteobacteria</taxon>
        <taxon>Pseudomonadales</taxon>
        <taxon>Pseudomonadaceae</taxon>
        <taxon>Pseudomonas</taxon>
    </lineage>
</organism>
<proteinExistence type="predicted"/>
<keyword evidence="1" id="KW-0614">Plasmid</keyword>
<protein>
    <submittedName>
        <fullName evidence="1">Uncharacterized protein</fullName>
    </submittedName>
</protein>
<sequence length="201" mass="22369">MASAGASSNPTWGTSCPGLECSLGVLMDKDLRNRFIEQARAVRQTFGDGEDLHADQAGLSPSVRQMLRESMERHEALTALYNELDRVGVGLILKHWSGNQWALVLPDASEPGKFRYQAFGLHGWITHHTCTTLDEVVSDAFCAGFRMVASPDTLDRVASTVEWKKGCERLEFITRHNCGEISYREMLDQFQNIDAKYASAA</sequence>
<evidence type="ECO:0000313" key="1">
    <source>
        <dbReference type="EMBL" id="ARD70361.1"/>
    </source>
</evidence>
<name>A0A1V0M686_PSEAI</name>
<geneLocation type="plasmid" evidence="1">
    <name>pJB37</name>
</geneLocation>
<accession>A0A1V0M686</accession>
<reference evidence="1" key="1">
    <citation type="submission" date="2017-01" db="EMBL/GenBank/DDBJ databases">
        <title>Complete nucleotide sequence of an IncP-2 blaVIM-2-harboring megaplasmid from Pseudomonas aeruginosa.</title>
        <authorList>
            <person name="Botelho J."/>
            <person name="Grosso F."/>
            <person name="Mabrouk A."/>
            <person name="Peixe L."/>
        </authorList>
    </citation>
    <scope>NUCLEOTIDE SEQUENCE</scope>
    <source>
        <strain evidence="1">FFUP_PS_37</strain>
        <plasmid evidence="1">pJB37</plasmid>
    </source>
</reference>